<dbReference type="AlphaFoldDB" id="A0A1H8RT53"/>
<dbReference type="Pfam" id="PF00440">
    <property type="entry name" value="TetR_N"/>
    <property type="match status" value="1"/>
</dbReference>
<protein>
    <submittedName>
        <fullName evidence="6">Transcriptional regulator, TetR family</fullName>
    </submittedName>
</protein>
<dbReference type="RefSeq" id="WP_091941351.1">
    <property type="nucleotide sequence ID" value="NZ_FOEE01000003.1"/>
</dbReference>
<keyword evidence="1" id="KW-0805">Transcription regulation</keyword>
<dbReference type="InterPro" id="IPR041347">
    <property type="entry name" value="MftR_C"/>
</dbReference>
<dbReference type="InterPro" id="IPR009057">
    <property type="entry name" value="Homeodomain-like_sf"/>
</dbReference>
<dbReference type="Proteomes" id="UP000198960">
    <property type="component" value="Unassembled WGS sequence"/>
</dbReference>
<dbReference type="PANTHER" id="PTHR30055:SF238">
    <property type="entry name" value="MYCOFACTOCIN BIOSYNTHESIS TRANSCRIPTIONAL REGULATOR MFTR-RELATED"/>
    <property type="match status" value="1"/>
</dbReference>
<evidence type="ECO:0000256" key="3">
    <source>
        <dbReference type="ARBA" id="ARBA00023163"/>
    </source>
</evidence>
<feature type="domain" description="HTH tetR-type" evidence="5">
    <location>
        <begin position="15"/>
        <end position="75"/>
    </location>
</feature>
<evidence type="ECO:0000259" key="5">
    <source>
        <dbReference type="PROSITE" id="PS50977"/>
    </source>
</evidence>
<dbReference type="Gene3D" id="1.10.357.10">
    <property type="entry name" value="Tetracycline Repressor, domain 2"/>
    <property type="match status" value="1"/>
</dbReference>
<reference evidence="7" key="1">
    <citation type="submission" date="2016-10" db="EMBL/GenBank/DDBJ databases">
        <authorList>
            <person name="Varghese N."/>
            <person name="Submissions S."/>
        </authorList>
    </citation>
    <scope>NUCLEOTIDE SEQUENCE [LARGE SCALE GENOMIC DNA]</scope>
    <source>
        <strain evidence="7">DSM 45413</strain>
    </source>
</reference>
<dbReference type="EMBL" id="FOEE01000003">
    <property type="protein sequence ID" value="SEO69641.1"/>
    <property type="molecule type" value="Genomic_DNA"/>
</dbReference>
<keyword evidence="2 4" id="KW-0238">DNA-binding</keyword>
<dbReference type="PANTHER" id="PTHR30055">
    <property type="entry name" value="HTH-TYPE TRANSCRIPTIONAL REGULATOR RUTR"/>
    <property type="match status" value="1"/>
</dbReference>
<feature type="DNA-binding region" description="H-T-H motif" evidence="4">
    <location>
        <begin position="38"/>
        <end position="57"/>
    </location>
</feature>
<evidence type="ECO:0000313" key="6">
    <source>
        <dbReference type="EMBL" id="SEO69641.1"/>
    </source>
</evidence>
<dbReference type="PRINTS" id="PR00455">
    <property type="entry name" value="HTHTETR"/>
</dbReference>
<keyword evidence="7" id="KW-1185">Reference proteome</keyword>
<sequence length="209" mass="22670">MSRPAPISTRQIAKEAVRAQLAAVGYELLRREGFENVTIDDLANAAGVSRTTFFRYFDRKEDVVLGAWDIEAGRIIDELLRRPADEEEWTSLRRALQQTVRGYAADPSGVLTLLRFIRGTPALWGGLLAKQSNWQPAAAQALAARGGSKRAPTLSDSVLVSAGIGCYTVALEHWVAADGQLDFEVTLDEAFATIGARLDAASPTPEGQQ</sequence>
<dbReference type="InterPro" id="IPR050109">
    <property type="entry name" value="HTH-type_TetR-like_transc_reg"/>
</dbReference>
<dbReference type="PROSITE" id="PS50977">
    <property type="entry name" value="HTH_TETR_2"/>
    <property type="match status" value="1"/>
</dbReference>
<proteinExistence type="predicted"/>
<dbReference type="GO" id="GO:0003700">
    <property type="term" value="F:DNA-binding transcription factor activity"/>
    <property type="evidence" value="ECO:0007669"/>
    <property type="project" value="TreeGrafter"/>
</dbReference>
<evidence type="ECO:0000256" key="2">
    <source>
        <dbReference type="ARBA" id="ARBA00023125"/>
    </source>
</evidence>
<dbReference type="Pfam" id="PF17754">
    <property type="entry name" value="TetR_C_14"/>
    <property type="match status" value="1"/>
</dbReference>
<dbReference type="Gene3D" id="1.10.10.60">
    <property type="entry name" value="Homeodomain-like"/>
    <property type="match status" value="1"/>
</dbReference>
<dbReference type="SUPFAM" id="SSF46689">
    <property type="entry name" value="Homeodomain-like"/>
    <property type="match status" value="1"/>
</dbReference>
<keyword evidence="3" id="KW-0804">Transcription</keyword>
<gene>
    <name evidence="6" type="ORF">SAMN05660991_01321</name>
</gene>
<dbReference type="STRING" id="673521.SAMN05660991_01321"/>
<dbReference type="InterPro" id="IPR001647">
    <property type="entry name" value="HTH_TetR"/>
</dbReference>
<evidence type="ECO:0000313" key="7">
    <source>
        <dbReference type="Proteomes" id="UP000198960"/>
    </source>
</evidence>
<dbReference type="OrthoDB" id="8688418at2"/>
<accession>A0A1H8RT53</accession>
<dbReference type="GO" id="GO:0000976">
    <property type="term" value="F:transcription cis-regulatory region binding"/>
    <property type="evidence" value="ECO:0007669"/>
    <property type="project" value="TreeGrafter"/>
</dbReference>
<name>A0A1H8RT53_9ACTN</name>
<evidence type="ECO:0000256" key="1">
    <source>
        <dbReference type="ARBA" id="ARBA00023015"/>
    </source>
</evidence>
<evidence type="ECO:0000256" key="4">
    <source>
        <dbReference type="PROSITE-ProRule" id="PRU00335"/>
    </source>
</evidence>
<organism evidence="6 7">
    <name type="scientific">Trujillonella endophytica</name>
    <dbReference type="NCBI Taxonomy" id="673521"/>
    <lineage>
        <taxon>Bacteria</taxon>
        <taxon>Bacillati</taxon>
        <taxon>Actinomycetota</taxon>
        <taxon>Actinomycetes</taxon>
        <taxon>Geodermatophilales</taxon>
        <taxon>Geodermatophilaceae</taxon>
        <taxon>Trujillonella</taxon>
    </lineage>
</organism>